<dbReference type="NCBIfam" id="TIGR04222">
    <property type="entry name" value="near_uncomplex"/>
    <property type="match status" value="1"/>
</dbReference>
<feature type="transmembrane region" description="Helical" evidence="2">
    <location>
        <begin position="147"/>
        <end position="165"/>
    </location>
</feature>
<dbReference type="EMBL" id="BNAR01000008">
    <property type="protein sequence ID" value="GHH47596.1"/>
    <property type="molecule type" value="Genomic_DNA"/>
</dbReference>
<evidence type="ECO:0000256" key="2">
    <source>
        <dbReference type="SAM" id="Phobius"/>
    </source>
</evidence>
<feature type="compositionally biased region" description="Gly residues" evidence="1">
    <location>
        <begin position="246"/>
        <end position="266"/>
    </location>
</feature>
<comment type="caution">
    <text evidence="3">The sequence shown here is derived from an EMBL/GenBank/DDBJ whole genome shotgun (WGS) entry which is preliminary data.</text>
</comment>
<sequence>MTTHTPEELGCLVGGPARAAEVALARLLQAGLVRISREGVVSAVHVPGHGPSTPLEAQILQHARYGRPLHDVLHGAALSAEGAGLRGHLADRRLLRHRRSWRPRLYPWLFLLGFALLGVGFLDWLWPEVVSPVEDLVNGRVPGLPDWKYYATGALLIVWATLLSTRDPGRLRTRSGYVAVKRAERRVSPQDPLGAVAVRGLRGRVSGLAVAGMFGLSAAAIGLLPHRDTSSSSSCGSGCSSSSCGSDGGGDGGGGCGGGCGGGGGD</sequence>
<name>A0ABQ3MI31_9PSEU</name>
<evidence type="ECO:0000313" key="4">
    <source>
        <dbReference type="Proteomes" id="UP000605568"/>
    </source>
</evidence>
<accession>A0ABQ3MI31</accession>
<feature type="transmembrane region" description="Helical" evidence="2">
    <location>
        <begin position="105"/>
        <end position="127"/>
    </location>
</feature>
<gene>
    <name evidence="3" type="ORF">GCM10017774_52070</name>
</gene>
<feature type="transmembrane region" description="Helical" evidence="2">
    <location>
        <begin position="205"/>
        <end position="224"/>
    </location>
</feature>
<reference evidence="4" key="1">
    <citation type="journal article" date="2019" name="Int. J. Syst. Evol. Microbiol.">
        <title>The Global Catalogue of Microorganisms (GCM) 10K type strain sequencing project: providing services to taxonomists for standard genome sequencing and annotation.</title>
        <authorList>
            <consortium name="The Broad Institute Genomics Platform"/>
            <consortium name="The Broad Institute Genome Sequencing Center for Infectious Disease"/>
            <person name="Wu L."/>
            <person name="Ma J."/>
        </authorList>
    </citation>
    <scope>NUCLEOTIDE SEQUENCE [LARGE SCALE GENOMIC DNA]</scope>
    <source>
        <strain evidence="4">CGMCC 4.7367</strain>
    </source>
</reference>
<evidence type="ECO:0008006" key="5">
    <source>
        <dbReference type="Google" id="ProtNLM"/>
    </source>
</evidence>
<keyword evidence="2" id="KW-1133">Transmembrane helix</keyword>
<proteinExistence type="predicted"/>
<organism evidence="3 4">
    <name type="scientific">Lentzea cavernae</name>
    <dbReference type="NCBI Taxonomy" id="2020703"/>
    <lineage>
        <taxon>Bacteria</taxon>
        <taxon>Bacillati</taxon>
        <taxon>Actinomycetota</taxon>
        <taxon>Actinomycetes</taxon>
        <taxon>Pseudonocardiales</taxon>
        <taxon>Pseudonocardiaceae</taxon>
        <taxon>Lentzea</taxon>
    </lineage>
</organism>
<keyword evidence="4" id="KW-1185">Reference proteome</keyword>
<keyword evidence="2" id="KW-0472">Membrane</keyword>
<protein>
    <recommendedName>
        <fullName evidence="5">TIGR04222 domain-containing protein</fullName>
    </recommendedName>
</protein>
<evidence type="ECO:0000313" key="3">
    <source>
        <dbReference type="EMBL" id="GHH47596.1"/>
    </source>
</evidence>
<keyword evidence="2" id="KW-0812">Transmembrane</keyword>
<dbReference type="Proteomes" id="UP000605568">
    <property type="component" value="Unassembled WGS sequence"/>
</dbReference>
<evidence type="ECO:0000256" key="1">
    <source>
        <dbReference type="SAM" id="MobiDB-lite"/>
    </source>
</evidence>
<feature type="region of interest" description="Disordered" evidence="1">
    <location>
        <begin position="245"/>
        <end position="266"/>
    </location>
</feature>
<dbReference type="InterPro" id="IPR026467">
    <property type="entry name" value="Ser/Gly_Cys_C_dom"/>
</dbReference>